<dbReference type="PROSITE" id="PS51257">
    <property type="entry name" value="PROKAR_LIPOPROTEIN"/>
    <property type="match status" value="1"/>
</dbReference>
<proteinExistence type="predicted"/>
<evidence type="ECO:0000313" key="1">
    <source>
        <dbReference type="EMBL" id="SEF90704.1"/>
    </source>
</evidence>
<dbReference type="InterPro" id="IPR005077">
    <property type="entry name" value="Peptidase_C11"/>
</dbReference>
<sequence>MKKFLIAISLLFTLCSCHHNDDPEPDTLASRTVLVYMAAENNLASFAEEDLEEMKAGSKSLRNDQNLVIYVDRAGSNKTPYLARIYNGELVDTLYMSKGIAADPKVLLYALKQTKTVYPAQSYGLVLWGHASGWLISENTVMSSRAYGGSTGDGSSTSPGRYWMNIPEMADAISSAMGNDKLKFIFGDCCNFGAIEIAYELRNITEYVIGSPAEIPDMGATYDLLVPDMFIENDNFHRQMIDHYYNYYIEVYQTQQSRYYNRIPGDLNGFSVPLSAVKTSELENLASSTSRILGTIADKVSSTGNLNLENQTYYGIYSGYNHSYDMNAVLKANASTSDFNTWFAAYQKAVPYCRYSAKWMSISSQLINNMDAFISTEDDCGCISMFFPGLRYTHTSPNWNKSIQKFQWNDVIQWEQYGW</sequence>
<evidence type="ECO:0008006" key="3">
    <source>
        <dbReference type="Google" id="ProtNLM"/>
    </source>
</evidence>
<dbReference type="RefSeq" id="WP_103915884.1">
    <property type="nucleotide sequence ID" value="NZ_FNUV01000005.1"/>
</dbReference>
<dbReference type="Gene3D" id="3.40.50.11970">
    <property type="match status" value="1"/>
</dbReference>
<gene>
    <name evidence="1" type="ORF">SAMN05216354_2045</name>
</gene>
<dbReference type="PANTHER" id="PTHR37835">
    <property type="entry name" value="ALPHA-CLOSTRIPAIN"/>
    <property type="match status" value="1"/>
</dbReference>
<dbReference type="EMBL" id="FNUV01000005">
    <property type="protein sequence ID" value="SEF90704.1"/>
    <property type="molecule type" value="Genomic_DNA"/>
</dbReference>
<protein>
    <recommendedName>
        <fullName evidence="3">Clostripain family protein</fullName>
    </recommendedName>
</protein>
<dbReference type="PANTHER" id="PTHR37835:SF1">
    <property type="entry name" value="ALPHA-CLOSTRIPAIN"/>
    <property type="match status" value="1"/>
</dbReference>
<dbReference type="AlphaFoldDB" id="A0A1H5VTY6"/>
<name>A0A1H5VTY6_XYLRU</name>
<reference evidence="1 2" key="1">
    <citation type="submission" date="2016-10" db="EMBL/GenBank/DDBJ databases">
        <authorList>
            <person name="de Groot N.N."/>
        </authorList>
    </citation>
    <scope>NUCLEOTIDE SEQUENCE [LARGE SCALE GENOMIC DNA]</scope>
    <source>
        <strain evidence="1 2">AR32</strain>
    </source>
</reference>
<accession>A0A1H5VTY6</accession>
<dbReference type="Proteomes" id="UP000236735">
    <property type="component" value="Unassembled WGS sequence"/>
</dbReference>
<evidence type="ECO:0000313" key="2">
    <source>
        <dbReference type="Proteomes" id="UP000236735"/>
    </source>
</evidence>
<organism evidence="1 2">
    <name type="scientific">Xylanibacter ruminicola</name>
    <name type="common">Prevotella ruminicola</name>
    <dbReference type="NCBI Taxonomy" id="839"/>
    <lineage>
        <taxon>Bacteria</taxon>
        <taxon>Pseudomonadati</taxon>
        <taxon>Bacteroidota</taxon>
        <taxon>Bacteroidia</taxon>
        <taxon>Bacteroidales</taxon>
        <taxon>Prevotellaceae</taxon>
        <taxon>Xylanibacter</taxon>
    </lineage>
</organism>
<dbReference type="Pfam" id="PF03415">
    <property type="entry name" value="Peptidase_C11"/>
    <property type="match status" value="1"/>
</dbReference>